<dbReference type="InterPro" id="IPR013321">
    <property type="entry name" value="Arc_rbn_hlx_hlx"/>
</dbReference>
<gene>
    <name evidence="2" type="ORF">PQU95_05195</name>
</gene>
<dbReference type="Gene3D" id="1.10.1220.10">
    <property type="entry name" value="Met repressor-like"/>
    <property type="match status" value="1"/>
</dbReference>
<evidence type="ECO:0000259" key="1">
    <source>
        <dbReference type="Pfam" id="PF03869"/>
    </source>
</evidence>
<dbReference type="Proteomes" id="UP001219956">
    <property type="component" value="Unassembled WGS sequence"/>
</dbReference>
<keyword evidence="3" id="KW-1185">Reference proteome</keyword>
<accession>A0ABT5IVL2</accession>
<dbReference type="EMBL" id="JAQQLF010000005">
    <property type="protein sequence ID" value="MDC7716607.1"/>
    <property type="molecule type" value="Genomic_DNA"/>
</dbReference>
<feature type="domain" description="Arc-like DNA binding" evidence="1">
    <location>
        <begin position="10"/>
        <end position="47"/>
    </location>
</feature>
<comment type="caution">
    <text evidence="2">The sequence shown here is derived from an EMBL/GenBank/DDBJ whole genome shotgun (WGS) entry which is preliminary data.</text>
</comment>
<protein>
    <submittedName>
        <fullName evidence="2">TraY domain-containing protein</fullName>
    </submittedName>
</protein>
<sequence>MSDAIYRTQLRLPTDTYERLKGESEMAGRSLNAEIAFRLEMSLLSQAPATVAKQPTERQKAELLLEFEAWTRSVGTLSGEIEAYREFCRVYNGADPDSDLVEPVYGIEEVRPRFLRDLALAWRRYARESAHVHQFTDPTRSQRLVPERRKRHLIMSYLRWCNVPEMNPLDPASLVGFCEYYSSAEDNQVLDVPAISPSYLEELVNEWVYELPAQLAVHPEGQNFLFVALQAMQKQQQDRLKAIEVAMSRFGAAK</sequence>
<organism evidence="2 3">
    <name type="scientific">Vogesella aquatica</name>
    <dbReference type="NCBI Taxonomy" id="2984206"/>
    <lineage>
        <taxon>Bacteria</taxon>
        <taxon>Pseudomonadati</taxon>
        <taxon>Pseudomonadota</taxon>
        <taxon>Betaproteobacteria</taxon>
        <taxon>Neisseriales</taxon>
        <taxon>Chromobacteriaceae</taxon>
        <taxon>Vogesella</taxon>
    </lineage>
</organism>
<name>A0ABT5IVL2_9NEIS</name>
<dbReference type="RefSeq" id="WP_272751003.1">
    <property type="nucleotide sequence ID" value="NZ_JAQQLF010000005.1"/>
</dbReference>
<dbReference type="Pfam" id="PF03869">
    <property type="entry name" value="Arc"/>
    <property type="match status" value="1"/>
</dbReference>
<dbReference type="InterPro" id="IPR010985">
    <property type="entry name" value="Ribbon_hlx_hlx"/>
</dbReference>
<evidence type="ECO:0000313" key="3">
    <source>
        <dbReference type="Proteomes" id="UP001219956"/>
    </source>
</evidence>
<reference evidence="2 3" key="1">
    <citation type="submission" date="2023-01" db="EMBL/GenBank/DDBJ databases">
        <title>Novel species of the genus Vogesella isolated from rivers.</title>
        <authorList>
            <person name="Lu H."/>
        </authorList>
    </citation>
    <scope>NUCLEOTIDE SEQUENCE [LARGE SCALE GENOMIC DNA]</scope>
    <source>
        <strain evidence="2 3">DC21W</strain>
    </source>
</reference>
<evidence type="ECO:0000313" key="2">
    <source>
        <dbReference type="EMBL" id="MDC7716607.1"/>
    </source>
</evidence>
<dbReference type="InterPro" id="IPR005569">
    <property type="entry name" value="Arc_DNA-bd_dom"/>
</dbReference>
<proteinExistence type="predicted"/>
<dbReference type="SUPFAM" id="SSF47598">
    <property type="entry name" value="Ribbon-helix-helix"/>
    <property type="match status" value="1"/>
</dbReference>